<dbReference type="RefSeq" id="WP_121067747.1">
    <property type="nucleotide sequence ID" value="NZ_RBIQ01000008.1"/>
</dbReference>
<dbReference type="Proteomes" id="UP000269412">
    <property type="component" value="Unassembled WGS sequence"/>
</dbReference>
<dbReference type="AlphaFoldDB" id="A0A495E9Y4"/>
<evidence type="ECO:0008006" key="4">
    <source>
        <dbReference type="Google" id="ProtNLM"/>
    </source>
</evidence>
<proteinExistence type="predicted"/>
<keyword evidence="1" id="KW-0175">Coiled coil</keyword>
<protein>
    <recommendedName>
        <fullName evidence="4">LTXXQ motif family protein</fullName>
    </recommendedName>
</protein>
<sequence length="149" mass="17779">MIIKKIIFVAVLLIATSIVAQRKPDHEKIKALKIAYLTEKLDLTTNEAQKFWPVYNAHEEKVEKIRMQQRSEIHEKIREIDKLSEKELNKLLELEISLNEKKHALEEKFILDVRKVVSAKKTFIMLQSEYGFKRKLLHQYRKKHKSENK</sequence>
<evidence type="ECO:0000313" key="2">
    <source>
        <dbReference type="EMBL" id="RKR13491.1"/>
    </source>
</evidence>
<gene>
    <name evidence="2" type="ORF">CLV91_2211</name>
</gene>
<comment type="caution">
    <text evidence="2">The sequence shown here is derived from an EMBL/GenBank/DDBJ whole genome shotgun (WGS) entry which is preliminary data.</text>
</comment>
<dbReference type="EMBL" id="RBIQ01000008">
    <property type="protein sequence ID" value="RKR13491.1"/>
    <property type="molecule type" value="Genomic_DNA"/>
</dbReference>
<organism evidence="2 3">
    <name type="scientific">Maribacter vaceletii</name>
    <dbReference type="NCBI Taxonomy" id="1206816"/>
    <lineage>
        <taxon>Bacteria</taxon>
        <taxon>Pseudomonadati</taxon>
        <taxon>Bacteroidota</taxon>
        <taxon>Flavobacteriia</taxon>
        <taxon>Flavobacteriales</taxon>
        <taxon>Flavobacteriaceae</taxon>
        <taxon>Maribacter</taxon>
    </lineage>
</organism>
<name>A0A495E9Y4_9FLAO</name>
<accession>A0A495E9Y4</accession>
<evidence type="ECO:0000313" key="3">
    <source>
        <dbReference type="Proteomes" id="UP000269412"/>
    </source>
</evidence>
<evidence type="ECO:0000256" key="1">
    <source>
        <dbReference type="SAM" id="Coils"/>
    </source>
</evidence>
<reference evidence="2 3" key="1">
    <citation type="submission" date="2018-10" db="EMBL/GenBank/DDBJ databases">
        <title>Genomic Encyclopedia of Archaeal and Bacterial Type Strains, Phase II (KMG-II): from individual species to whole genera.</title>
        <authorList>
            <person name="Goeker M."/>
        </authorList>
    </citation>
    <scope>NUCLEOTIDE SEQUENCE [LARGE SCALE GENOMIC DNA]</scope>
    <source>
        <strain evidence="2 3">DSM 25230</strain>
    </source>
</reference>
<dbReference type="OrthoDB" id="675330at2"/>
<keyword evidence="3" id="KW-1185">Reference proteome</keyword>
<feature type="coiled-coil region" evidence="1">
    <location>
        <begin position="66"/>
        <end position="108"/>
    </location>
</feature>